<reference evidence="2 3" key="1">
    <citation type="submission" date="2019-01" db="EMBL/GenBank/DDBJ databases">
        <authorList>
            <person name="Sayadi A."/>
        </authorList>
    </citation>
    <scope>NUCLEOTIDE SEQUENCE [LARGE SCALE GENOMIC DNA]</scope>
</reference>
<dbReference type="Proteomes" id="UP000410492">
    <property type="component" value="Unassembled WGS sequence"/>
</dbReference>
<evidence type="ECO:0000313" key="3">
    <source>
        <dbReference type="Proteomes" id="UP000410492"/>
    </source>
</evidence>
<dbReference type="InterPro" id="IPR048365">
    <property type="entry name" value="TNP-like_RNaseH_N"/>
</dbReference>
<keyword evidence="3" id="KW-1185">Reference proteome</keyword>
<dbReference type="AlphaFoldDB" id="A0A653CPV7"/>
<accession>A0A653CPV7</accession>
<protein>
    <recommendedName>
        <fullName evidence="1">Transposable element P transposase-like RNase H domain-containing protein</fullName>
    </recommendedName>
</protein>
<evidence type="ECO:0000313" key="2">
    <source>
        <dbReference type="EMBL" id="VEN49816.1"/>
    </source>
</evidence>
<feature type="domain" description="Transposable element P transposase-like RNase H" evidence="1">
    <location>
        <begin position="161"/>
        <end position="263"/>
    </location>
</feature>
<sequence length="348" mass="39895">MKSPRERTSLQQERCMRMERRINKEIIQDKMSHVNAVTEIQNENVEDKENFSGKTRTASTQTASDVDVMEQVVMLQKENENLKKLLLIERREKVKIENIFTKGQLHKLKSAKQIQWSMEDIASAVSLYAGGQRSYRLLRKRGYPLPPVSALRRWASKLNIEPGILNVVLTLIKNASLSKMEKSCVLFFDKMKIQYSYDYDKKNDTTLGPTKYVQVVIPLGICGNWKQPIFYEYDRKITKDVLFKLITKLENIGYPVYAINSDLDPLEGLFSTIRAIGGLYDHPTALQFKYRLRNYLLGRNDEIMSRSANVANVEDAPNIALACVSGISDLSGYNNDGDESKIVTEQMF</sequence>
<name>A0A653CPV7_CALMS</name>
<dbReference type="EMBL" id="CAACVG010008438">
    <property type="protein sequence ID" value="VEN49816.1"/>
    <property type="molecule type" value="Genomic_DNA"/>
</dbReference>
<proteinExistence type="predicted"/>
<dbReference type="OrthoDB" id="6627680at2759"/>
<dbReference type="Pfam" id="PF21787">
    <property type="entry name" value="TNP-like_RNaseH_N"/>
    <property type="match status" value="1"/>
</dbReference>
<gene>
    <name evidence="2" type="ORF">CALMAC_LOCUS10796</name>
</gene>
<organism evidence="2 3">
    <name type="scientific">Callosobruchus maculatus</name>
    <name type="common">Southern cowpea weevil</name>
    <name type="synonym">Pulse bruchid</name>
    <dbReference type="NCBI Taxonomy" id="64391"/>
    <lineage>
        <taxon>Eukaryota</taxon>
        <taxon>Metazoa</taxon>
        <taxon>Ecdysozoa</taxon>
        <taxon>Arthropoda</taxon>
        <taxon>Hexapoda</taxon>
        <taxon>Insecta</taxon>
        <taxon>Pterygota</taxon>
        <taxon>Neoptera</taxon>
        <taxon>Endopterygota</taxon>
        <taxon>Coleoptera</taxon>
        <taxon>Polyphaga</taxon>
        <taxon>Cucujiformia</taxon>
        <taxon>Chrysomeloidea</taxon>
        <taxon>Chrysomelidae</taxon>
        <taxon>Bruchinae</taxon>
        <taxon>Bruchini</taxon>
        <taxon>Callosobruchus</taxon>
    </lineage>
</organism>
<evidence type="ECO:0000259" key="1">
    <source>
        <dbReference type="Pfam" id="PF21787"/>
    </source>
</evidence>